<name>A0ABW1ZAN0_9BACT</name>
<dbReference type="RefSeq" id="WP_263370159.1">
    <property type="nucleotide sequence ID" value="NZ_JAGSYD010000001.1"/>
</dbReference>
<dbReference type="InterPro" id="IPR050624">
    <property type="entry name" value="HTH-type_Tx_Regulator"/>
</dbReference>
<dbReference type="InterPro" id="IPR001647">
    <property type="entry name" value="HTH_TetR"/>
</dbReference>
<evidence type="ECO:0000259" key="3">
    <source>
        <dbReference type="PROSITE" id="PS50977"/>
    </source>
</evidence>
<proteinExistence type="predicted"/>
<feature type="DNA-binding region" description="H-T-H motif" evidence="2">
    <location>
        <begin position="47"/>
        <end position="66"/>
    </location>
</feature>
<dbReference type="PRINTS" id="PR00455">
    <property type="entry name" value="HTHTETR"/>
</dbReference>
<evidence type="ECO:0000256" key="1">
    <source>
        <dbReference type="ARBA" id="ARBA00023125"/>
    </source>
</evidence>
<organism evidence="4 5">
    <name type="scientific">Granulicella cerasi</name>
    <dbReference type="NCBI Taxonomy" id="741063"/>
    <lineage>
        <taxon>Bacteria</taxon>
        <taxon>Pseudomonadati</taxon>
        <taxon>Acidobacteriota</taxon>
        <taxon>Terriglobia</taxon>
        <taxon>Terriglobales</taxon>
        <taxon>Acidobacteriaceae</taxon>
        <taxon>Granulicella</taxon>
    </lineage>
</organism>
<evidence type="ECO:0000313" key="4">
    <source>
        <dbReference type="EMBL" id="MFC6646497.1"/>
    </source>
</evidence>
<reference evidence="5" key="1">
    <citation type="journal article" date="2019" name="Int. J. Syst. Evol. Microbiol.">
        <title>The Global Catalogue of Microorganisms (GCM) 10K type strain sequencing project: providing services to taxonomists for standard genome sequencing and annotation.</title>
        <authorList>
            <consortium name="The Broad Institute Genomics Platform"/>
            <consortium name="The Broad Institute Genome Sequencing Center for Infectious Disease"/>
            <person name="Wu L."/>
            <person name="Ma J."/>
        </authorList>
    </citation>
    <scope>NUCLEOTIDE SEQUENCE [LARGE SCALE GENOMIC DNA]</scope>
    <source>
        <strain evidence="5">CGMCC 1.16026</strain>
    </source>
</reference>
<dbReference type="EMBL" id="JBHSWI010000001">
    <property type="protein sequence ID" value="MFC6646497.1"/>
    <property type="molecule type" value="Genomic_DNA"/>
</dbReference>
<protein>
    <submittedName>
        <fullName evidence="4">TetR/AcrR family transcriptional regulator</fullName>
    </submittedName>
</protein>
<dbReference type="PANTHER" id="PTHR43479:SF11">
    <property type="entry name" value="ACREF_ENVCD OPERON REPRESSOR-RELATED"/>
    <property type="match status" value="1"/>
</dbReference>
<gene>
    <name evidence="4" type="ORF">ACFQBQ_13050</name>
</gene>
<dbReference type="PANTHER" id="PTHR43479">
    <property type="entry name" value="ACREF/ENVCD OPERON REPRESSOR-RELATED"/>
    <property type="match status" value="1"/>
</dbReference>
<dbReference type="InterPro" id="IPR036271">
    <property type="entry name" value="Tet_transcr_reg_TetR-rel_C_sf"/>
</dbReference>
<dbReference type="PROSITE" id="PS50977">
    <property type="entry name" value="HTH_TETR_2"/>
    <property type="match status" value="1"/>
</dbReference>
<evidence type="ECO:0000313" key="5">
    <source>
        <dbReference type="Proteomes" id="UP001596391"/>
    </source>
</evidence>
<dbReference type="SUPFAM" id="SSF46689">
    <property type="entry name" value="Homeodomain-like"/>
    <property type="match status" value="1"/>
</dbReference>
<dbReference type="Pfam" id="PF00440">
    <property type="entry name" value="TetR_N"/>
    <property type="match status" value="1"/>
</dbReference>
<sequence length="208" mass="23864">MPAVTKTSRTSSRLRLRRRRERADLRRSEIITAALTVFAKHGFANTRAEDVAEQAGIAKGTLYLYFDSKEAIYEAALEYAMTQLRELVSERLQSATTAAERMRVFVGTRMEFWSAQGELYQMIMTVGREKHQKKRTAKIIRESVDQINLLLREGIERGELRERPVEMVGWAVMDLIRGMNERRVDGAQPTTIAQDAEFITGIALSYFR</sequence>
<evidence type="ECO:0000256" key="2">
    <source>
        <dbReference type="PROSITE-ProRule" id="PRU00335"/>
    </source>
</evidence>
<comment type="caution">
    <text evidence="4">The sequence shown here is derived from an EMBL/GenBank/DDBJ whole genome shotgun (WGS) entry which is preliminary data.</text>
</comment>
<dbReference type="Gene3D" id="1.10.10.60">
    <property type="entry name" value="Homeodomain-like"/>
    <property type="match status" value="1"/>
</dbReference>
<keyword evidence="5" id="KW-1185">Reference proteome</keyword>
<dbReference type="SUPFAM" id="SSF48498">
    <property type="entry name" value="Tetracyclin repressor-like, C-terminal domain"/>
    <property type="match status" value="1"/>
</dbReference>
<dbReference type="Proteomes" id="UP001596391">
    <property type="component" value="Unassembled WGS sequence"/>
</dbReference>
<keyword evidence="1 2" id="KW-0238">DNA-binding</keyword>
<accession>A0ABW1ZAN0</accession>
<feature type="domain" description="HTH tetR-type" evidence="3">
    <location>
        <begin position="24"/>
        <end position="84"/>
    </location>
</feature>
<dbReference type="InterPro" id="IPR009057">
    <property type="entry name" value="Homeodomain-like_sf"/>
</dbReference>
<dbReference type="Gene3D" id="1.10.357.10">
    <property type="entry name" value="Tetracycline Repressor, domain 2"/>
    <property type="match status" value="1"/>
</dbReference>